<dbReference type="EMBL" id="JAXDAE010000003">
    <property type="protein sequence ID" value="MDY2586672.1"/>
    <property type="molecule type" value="Genomic_DNA"/>
</dbReference>
<sequence>MKNFYWLCAFLLLTSCFEVERNCSDFKTGEFEFNYTIDGVQKTGRFVRTDTLNIDYYEEQIDTSTVRWINDCEFILKKLNPTTNAEKEEIHMKILTTEGSTSYTFEYKLAVKKPNRPLRIERGTAYRIKK</sequence>
<dbReference type="Proteomes" id="UP001285855">
    <property type="component" value="Unassembled WGS sequence"/>
</dbReference>
<evidence type="ECO:0000313" key="1">
    <source>
        <dbReference type="EMBL" id="MDY2586672.1"/>
    </source>
</evidence>
<protein>
    <recommendedName>
        <fullName evidence="3">DNA topoisomerase IV</fullName>
    </recommendedName>
</protein>
<organism evidence="1 2">
    <name type="scientific">Winogradskyella aquimaris</name>
    <dbReference type="NCBI Taxonomy" id="864074"/>
    <lineage>
        <taxon>Bacteria</taxon>
        <taxon>Pseudomonadati</taxon>
        <taxon>Bacteroidota</taxon>
        <taxon>Flavobacteriia</taxon>
        <taxon>Flavobacteriales</taxon>
        <taxon>Flavobacteriaceae</taxon>
        <taxon>Winogradskyella</taxon>
    </lineage>
</organism>
<dbReference type="RefSeq" id="WP_320555042.1">
    <property type="nucleotide sequence ID" value="NZ_JAXDAE010000003.1"/>
</dbReference>
<accession>A0ABU5EKW4</accession>
<proteinExistence type="predicted"/>
<reference evidence="1 2" key="1">
    <citation type="submission" date="2023-11" db="EMBL/GenBank/DDBJ databases">
        <title>Winogradskyella pelagius sp. nov., isolated from coastal sediment.</title>
        <authorList>
            <person name="Li F."/>
        </authorList>
    </citation>
    <scope>NUCLEOTIDE SEQUENCE [LARGE SCALE GENOMIC DNA]</scope>
    <source>
        <strain evidence="1 2">KCTC 23502</strain>
    </source>
</reference>
<name>A0ABU5EKW4_9FLAO</name>
<evidence type="ECO:0000313" key="2">
    <source>
        <dbReference type="Proteomes" id="UP001285855"/>
    </source>
</evidence>
<evidence type="ECO:0008006" key="3">
    <source>
        <dbReference type="Google" id="ProtNLM"/>
    </source>
</evidence>
<keyword evidence="2" id="KW-1185">Reference proteome</keyword>
<comment type="caution">
    <text evidence="1">The sequence shown here is derived from an EMBL/GenBank/DDBJ whole genome shotgun (WGS) entry which is preliminary data.</text>
</comment>
<dbReference type="PROSITE" id="PS51257">
    <property type="entry name" value="PROKAR_LIPOPROTEIN"/>
    <property type="match status" value="1"/>
</dbReference>
<gene>
    <name evidence="1" type="ORF">SNF14_04940</name>
</gene>